<evidence type="ECO:0000313" key="3">
    <source>
        <dbReference type="Proteomes" id="UP000187429"/>
    </source>
</evidence>
<dbReference type="Gene3D" id="3.40.50.1820">
    <property type="entry name" value="alpha/beta hydrolase"/>
    <property type="match status" value="1"/>
</dbReference>
<evidence type="ECO:0000259" key="1">
    <source>
        <dbReference type="Pfam" id="PF00561"/>
    </source>
</evidence>
<dbReference type="Pfam" id="PF00561">
    <property type="entry name" value="Abhydrolase_1"/>
    <property type="match status" value="1"/>
</dbReference>
<gene>
    <name evidence="2" type="ORF">AYI69_g4127</name>
</gene>
<comment type="caution">
    <text evidence="2">The sequence shown here is derived from an EMBL/GenBank/DDBJ whole genome shotgun (WGS) entry which is preliminary data.</text>
</comment>
<protein>
    <recommendedName>
        <fullName evidence="1">AB hydrolase-1 domain-containing protein</fullName>
    </recommendedName>
</protein>
<dbReference type="Proteomes" id="UP000187429">
    <property type="component" value="Unassembled WGS sequence"/>
</dbReference>
<reference evidence="3" key="1">
    <citation type="submission" date="2017-01" db="EMBL/GenBank/DDBJ databases">
        <authorList>
            <person name="Wang Y."/>
            <person name="White M."/>
            <person name="Kvist S."/>
            <person name="Moncalvo J.-M."/>
        </authorList>
    </citation>
    <scope>NUCLEOTIDE SEQUENCE [LARGE SCALE GENOMIC DNA]</scope>
    <source>
        <strain evidence="3">ID-206-W2</strain>
    </source>
</reference>
<dbReference type="InterPro" id="IPR029058">
    <property type="entry name" value="AB_hydrolase_fold"/>
</dbReference>
<feature type="domain" description="AB hydrolase-1" evidence="1">
    <location>
        <begin position="1"/>
        <end position="49"/>
    </location>
</feature>
<dbReference type="InterPro" id="IPR050471">
    <property type="entry name" value="AB_hydrolase"/>
</dbReference>
<dbReference type="SUPFAM" id="SSF53474">
    <property type="entry name" value="alpha/beta-Hydrolases"/>
    <property type="match status" value="1"/>
</dbReference>
<dbReference type="InterPro" id="IPR000073">
    <property type="entry name" value="AB_hydrolase_1"/>
</dbReference>
<organism evidence="2 3">
    <name type="scientific">Smittium culicis</name>
    <dbReference type="NCBI Taxonomy" id="133412"/>
    <lineage>
        <taxon>Eukaryota</taxon>
        <taxon>Fungi</taxon>
        <taxon>Fungi incertae sedis</taxon>
        <taxon>Zoopagomycota</taxon>
        <taxon>Kickxellomycotina</taxon>
        <taxon>Harpellomycetes</taxon>
        <taxon>Harpellales</taxon>
        <taxon>Legeriomycetaceae</taxon>
        <taxon>Smittium</taxon>
    </lineage>
</organism>
<dbReference type="EMBL" id="LSSM01001551">
    <property type="protein sequence ID" value="OMJ25944.1"/>
    <property type="molecule type" value="Genomic_DNA"/>
</dbReference>
<dbReference type="PANTHER" id="PTHR43433">
    <property type="entry name" value="HYDROLASE, ALPHA/BETA FOLD FAMILY PROTEIN"/>
    <property type="match status" value="1"/>
</dbReference>
<dbReference type="AlphaFoldDB" id="A0A1R1YGE4"/>
<accession>A0A1R1YGE4</accession>
<dbReference type="OrthoDB" id="19657at2759"/>
<name>A0A1R1YGE4_9FUNG</name>
<sequence>MAKDAEELLNHLKWDKDINVVGISMGGMISSELALLIPEKISTLTLCSTTSGRLFYKPAAVSTNLKCIMAKSQSEIINHVIDSLYPEVWKF</sequence>
<proteinExistence type="predicted"/>
<evidence type="ECO:0000313" key="2">
    <source>
        <dbReference type="EMBL" id="OMJ25944.1"/>
    </source>
</evidence>
<keyword evidence="3" id="KW-1185">Reference proteome</keyword>
<dbReference type="PANTHER" id="PTHR43433:SF5">
    <property type="entry name" value="AB HYDROLASE-1 DOMAIN-CONTAINING PROTEIN"/>
    <property type="match status" value="1"/>
</dbReference>